<accession>A0A0C1E889</accession>
<dbReference type="GO" id="GO:0043190">
    <property type="term" value="C:ATP-binding cassette (ABC) transporter complex"/>
    <property type="evidence" value="ECO:0007669"/>
    <property type="project" value="InterPro"/>
</dbReference>
<comment type="caution">
    <text evidence="10">The sequence shown here is derived from an EMBL/GenBank/DDBJ whole genome shotgun (WGS) entry which is preliminary data.</text>
</comment>
<feature type="transmembrane region" description="Helical" evidence="9">
    <location>
        <begin position="242"/>
        <end position="261"/>
    </location>
</feature>
<keyword evidence="4" id="KW-1003">Cell membrane</keyword>
<dbReference type="SUPFAM" id="SSF81345">
    <property type="entry name" value="ABC transporter involved in vitamin B12 uptake, BtuC"/>
    <property type="match status" value="1"/>
</dbReference>
<gene>
    <name evidence="10" type="ORF">DB43_AK00230</name>
</gene>
<comment type="similarity">
    <text evidence="2 8">Belongs to the ABC-3 integral membrane protein family.</text>
</comment>
<evidence type="ECO:0000256" key="7">
    <source>
        <dbReference type="ARBA" id="ARBA00023136"/>
    </source>
</evidence>
<keyword evidence="7 9" id="KW-0472">Membrane</keyword>
<dbReference type="Gene3D" id="1.10.3470.10">
    <property type="entry name" value="ABC transporter involved in vitamin B12 uptake, BtuC"/>
    <property type="match status" value="1"/>
</dbReference>
<dbReference type="InterPro" id="IPR037294">
    <property type="entry name" value="ABC_BtuC-like"/>
</dbReference>
<evidence type="ECO:0000256" key="1">
    <source>
        <dbReference type="ARBA" id="ARBA00004429"/>
    </source>
</evidence>
<evidence type="ECO:0000256" key="5">
    <source>
        <dbReference type="ARBA" id="ARBA00022692"/>
    </source>
</evidence>
<evidence type="ECO:0000256" key="2">
    <source>
        <dbReference type="ARBA" id="ARBA00008034"/>
    </source>
</evidence>
<sequence length="331" mass="36102">MKLMENTLNPYSGNLFLDFFYTLITRLFLFATGQLSLNQLASDEIQMIVLIEISAAAALIGCFLVLRKMTMLANSLSHTILIGIVGAFFLSHTFFSSGKIAEDISINLHVMLLAAFIMGIVTVFLTEFLTKTLKMQEDASTGIIFTTLFAAGIILVTVLTRNAHIGTEVVMGNVDALHLEDSYLAGLILIIDLIVLWLFFKEFKITTFDPNLSHALGISPTIFNYLLMTLVSITIIGAFRAVGVLMVLSFITGPPLTARLLTARLKVMLALAVGMGILASLIGVAVSRHVLSAYDIALSTGGIVVCITALFFICALFYTNSRSSRIIREQN</sequence>
<organism evidence="10 11">
    <name type="scientific">Parachlamydia acanthamoebae</name>
    <dbReference type="NCBI Taxonomy" id="83552"/>
    <lineage>
        <taxon>Bacteria</taxon>
        <taxon>Pseudomonadati</taxon>
        <taxon>Chlamydiota</taxon>
        <taxon>Chlamydiia</taxon>
        <taxon>Parachlamydiales</taxon>
        <taxon>Parachlamydiaceae</taxon>
        <taxon>Parachlamydia</taxon>
    </lineage>
</organism>
<dbReference type="InterPro" id="IPR001626">
    <property type="entry name" value="ABC_TroCD"/>
</dbReference>
<dbReference type="PANTHER" id="PTHR30477">
    <property type="entry name" value="ABC-TRANSPORTER METAL-BINDING PROTEIN"/>
    <property type="match status" value="1"/>
</dbReference>
<feature type="transmembrane region" description="Helical" evidence="9">
    <location>
        <begin position="268"/>
        <end position="290"/>
    </location>
</feature>
<feature type="transmembrane region" description="Helical" evidence="9">
    <location>
        <begin position="212"/>
        <end position="236"/>
    </location>
</feature>
<feature type="transmembrane region" description="Helical" evidence="9">
    <location>
        <begin position="12"/>
        <end position="33"/>
    </location>
</feature>
<feature type="transmembrane region" description="Helical" evidence="9">
    <location>
        <begin position="183"/>
        <end position="200"/>
    </location>
</feature>
<keyword evidence="3 8" id="KW-0813">Transport</keyword>
<feature type="transmembrane region" description="Helical" evidence="9">
    <location>
        <begin position="296"/>
        <end position="318"/>
    </location>
</feature>
<evidence type="ECO:0000313" key="11">
    <source>
        <dbReference type="Proteomes" id="UP000031307"/>
    </source>
</evidence>
<evidence type="ECO:0000256" key="8">
    <source>
        <dbReference type="RuleBase" id="RU003943"/>
    </source>
</evidence>
<dbReference type="PANTHER" id="PTHR30477:SF8">
    <property type="entry name" value="METAL TRANSPORT SYSTEM MEMBRANE PROTEIN CT_070-RELATED"/>
    <property type="match status" value="1"/>
</dbReference>
<reference evidence="10 11" key="1">
    <citation type="journal article" date="2014" name="Mol. Biol. Evol.">
        <title>Massive expansion of Ubiquitination-related gene families within the Chlamydiae.</title>
        <authorList>
            <person name="Domman D."/>
            <person name="Collingro A."/>
            <person name="Lagkouvardos I."/>
            <person name="Gehre L."/>
            <person name="Weinmaier T."/>
            <person name="Rattei T."/>
            <person name="Subtil A."/>
            <person name="Horn M."/>
        </authorList>
    </citation>
    <scope>NUCLEOTIDE SEQUENCE [LARGE SCALE GENOMIC DNA]</scope>
    <source>
        <strain evidence="10 11">OEW1</strain>
    </source>
</reference>
<comment type="subcellular location">
    <subcellularLocation>
        <location evidence="1">Cell inner membrane</location>
        <topology evidence="1">Multi-pass membrane protein</topology>
    </subcellularLocation>
    <subcellularLocation>
        <location evidence="8">Cell membrane</location>
        <topology evidence="8">Multi-pass membrane protein</topology>
    </subcellularLocation>
</comment>
<dbReference type="Pfam" id="PF00950">
    <property type="entry name" value="ABC-3"/>
    <property type="match status" value="1"/>
</dbReference>
<feature type="transmembrane region" description="Helical" evidence="9">
    <location>
        <begin position="78"/>
        <end position="96"/>
    </location>
</feature>
<dbReference type="AlphaFoldDB" id="A0A0C1E889"/>
<dbReference type="GO" id="GO:0055085">
    <property type="term" value="P:transmembrane transport"/>
    <property type="evidence" value="ECO:0007669"/>
    <property type="project" value="InterPro"/>
</dbReference>
<dbReference type="Proteomes" id="UP000031307">
    <property type="component" value="Unassembled WGS sequence"/>
</dbReference>
<feature type="transmembrane region" description="Helical" evidence="9">
    <location>
        <begin position="108"/>
        <end position="130"/>
    </location>
</feature>
<name>A0A0C1E889_9BACT</name>
<evidence type="ECO:0000256" key="4">
    <source>
        <dbReference type="ARBA" id="ARBA00022475"/>
    </source>
</evidence>
<feature type="transmembrane region" description="Helical" evidence="9">
    <location>
        <begin position="45"/>
        <end position="66"/>
    </location>
</feature>
<proteinExistence type="inferred from homology"/>
<dbReference type="PATRIC" id="fig|83552.4.peg.2503"/>
<protein>
    <submittedName>
        <fullName evidence="10">Putative metal transport system membrane protein</fullName>
    </submittedName>
</protein>
<dbReference type="EMBL" id="JSAM01000121">
    <property type="protein sequence ID" value="KIA76363.1"/>
    <property type="molecule type" value="Genomic_DNA"/>
</dbReference>
<evidence type="ECO:0000256" key="3">
    <source>
        <dbReference type="ARBA" id="ARBA00022448"/>
    </source>
</evidence>
<keyword evidence="6 9" id="KW-1133">Transmembrane helix</keyword>
<dbReference type="CDD" id="cd06550">
    <property type="entry name" value="TM_ABC_iron-siderophores_like"/>
    <property type="match status" value="1"/>
</dbReference>
<feature type="transmembrane region" description="Helical" evidence="9">
    <location>
        <begin position="142"/>
        <end position="163"/>
    </location>
</feature>
<dbReference type="GO" id="GO:0010043">
    <property type="term" value="P:response to zinc ion"/>
    <property type="evidence" value="ECO:0007669"/>
    <property type="project" value="TreeGrafter"/>
</dbReference>
<evidence type="ECO:0000256" key="6">
    <source>
        <dbReference type="ARBA" id="ARBA00022989"/>
    </source>
</evidence>
<keyword evidence="5 8" id="KW-0812">Transmembrane</keyword>
<evidence type="ECO:0000313" key="10">
    <source>
        <dbReference type="EMBL" id="KIA76363.1"/>
    </source>
</evidence>
<evidence type="ECO:0000256" key="9">
    <source>
        <dbReference type="SAM" id="Phobius"/>
    </source>
</evidence>